<accession>A0A930DUH6</accession>
<dbReference type="InterPro" id="IPR013378">
    <property type="entry name" value="InlB-like_B-rpt"/>
</dbReference>
<keyword evidence="2" id="KW-0677">Repeat</keyword>
<dbReference type="SUPFAM" id="SSF69360">
    <property type="entry name" value="Cell wall binding repeat"/>
    <property type="match status" value="1"/>
</dbReference>
<gene>
    <name evidence="5" type="ORF">HXM91_01505</name>
</gene>
<dbReference type="InterPro" id="IPR042229">
    <property type="entry name" value="Listeria/Bacterioides_rpt_sf"/>
</dbReference>
<feature type="repeat" description="Cell wall-binding" evidence="3">
    <location>
        <begin position="492"/>
        <end position="513"/>
    </location>
</feature>
<dbReference type="Gene3D" id="2.10.270.10">
    <property type="entry name" value="Cholin Binding"/>
    <property type="match status" value="1"/>
</dbReference>
<evidence type="ECO:0000313" key="5">
    <source>
        <dbReference type="EMBL" id="MBF1304544.1"/>
    </source>
</evidence>
<comment type="caution">
    <text evidence="5">The sequence shown here is derived from an EMBL/GenBank/DDBJ whole genome shotgun (WGS) entry which is preliminary data.</text>
</comment>
<dbReference type="AlphaFoldDB" id="A0A930DUH6"/>
<dbReference type="Gene3D" id="2.60.40.4270">
    <property type="entry name" value="Listeria-Bacteroides repeat domain"/>
    <property type="match status" value="1"/>
</dbReference>
<protein>
    <submittedName>
        <fullName evidence="5">InlB B-repeat-containing protein</fullName>
    </submittedName>
</protein>
<dbReference type="Proteomes" id="UP000780721">
    <property type="component" value="Unassembled WGS sequence"/>
</dbReference>
<evidence type="ECO:0000256" key="2">
    <source>
        <dbReference type="ARBA" id="ARBA00022737"/>
    </source>
</evidence>
<proteinExistence type="predicted"/>
<organism evidence="5 6">
    <name type="scientific">Oribacterium sinus</name>
    <dbReference type="NCBI Taxonomy" id="237576"/>
    <lineage>
        <taxon>Bacteria</taxon>
        <taxon>Bacillati</taxon>
        <taxon>Bacillota</taxon>
        <taxon>Clostridia</taxon>
        <taxon>Lachnospirales</taxon>
        <taxon>Lachnospiraceae</taxon>
        <taxon>Oribacterium</taxon>
    </lineage>
</organism>
<dbReference type="EMBL" id="JABZRB010000021">
    <property type="protein sequence ID" value="MBF1304544.1"/>
    <property type="molecule type" value="Genomic_DNA"/>
</dbReference>
<dbReference type="InterPro" id="IPR018337">
    <property type="entry name" value="Cell_wall/Cho-bd_repeat"/>
</dbReference>
<name>A0A930DUH6_9FIRM</name>
<sequence length="559" mass="61901">MKSETAHVKAIVYDYPLTASKRGFDWCWWNEKEGDWNNFRVGEKKYQYEYHTPIARADGTEYGLRVRLTPDVDYSIDESTKIYFNNQEYLSVGKTKLSFEGVHAYVILDLGAATGTANLHTIKYDTKGGTSIPPQTVEDGHLAALPQSTKKYPDTFIGWYLDEEGTREFKYKEPIREDMTLYAKWRTNVLLPEIRLYSDTTVLPAGPVPSVKVTSGTEQVHTWLDEENEWLYWDKSISGWKYLPKEGVAKEGVAKDDGTVYGLWIQLFIRGAYYVNEKTKVYFNDRECLNLGHTELDTTKAYESEYADLYLDYGRVGTGVFSERNKDKTDIKPEDPTDNNAESSGNSGSSGSGNSGSSSASGSASTGRGSSSGSAGSSSGSFSGGGSSAGASSGGGGGASGTVKISSGTAGQVLGVERASFDGKWMQDAKGWWIQYSDGSYPKNEWKLLPWNNSTAWYFFDGAGYMKTGWLNHNGKWYFLSTVSDGSLGAMKTGWLQDTIDGNWYYLDTVSGEMKTGWQEIGGKRYYLNTEQSRKLGAMYRNEKTPDGMQVDESGARIG</sequence>
<comment type="subcellular location">
    <subcellularLocation>
        <location evidence="1">Cell envelope</location>
    </subcellularLocation>
</comment>
<evidence type="ECO:0000256" key="4">
    <source>
        <dbReference type="SAM" id="MobiDB-lite"/>
    </source>
</evidence>
<feature type="compositionally biased region" description="Gly residues" evidence="4">
    <location>
        <begin position="382"/>
        <end position="400"/>
    </location>
</feature>
<dbReference type="Pfam" id="PF09479">
    <property type="entry name" value="Flg_new"/>
    <property type="match status" value="1"/>
</dbReference>
<feature type="compositionally biased region" description="Low complexity" evidence="4">
    <location>
        <begin position="355"/>
        <end position="381"/>
    </location>
</feature>
<dbReference type="Pfam" id="PF01473">
    <property type="entry name" value="Choline_bind_1"/>
    <property type="match status" value="3"/>
</dbReference>
<feature type="region of interest" description="Disordered" evidence="4">
    <location>
        <begin position="324"/>
        <end position="400"/>
    </location>
</feature>
<evidence type="ECO:0000256" key="3">
    <source>
        <dbReference type="PROSITE-ProRule" id="PRU00591"/>
    </source>
</evidence>
<dbReference type="GO" id="GO:0030313">
    <property type="term" value="C:cell envelope"/>
    <property type="evidence" value="ECO:0007669"/>
    <property type="project" value="UniProtKB-SubCell"/>
</dbReference>
<feature type="compositionally biased region" description="Basic and acidic residues" evidence="4">
    <location>
        <begin position="324"/>
        <end position="335"/>
    </location>
</feature>
<reference evidence="5" key="1">
    <citation type="submission" date="2020-04" db="EMBL/GenBank/DDBJ databases">
        <title>Deep metagenomics examines the oral microbiome during advanced dental caries in children, revealing novel taxa and co-occurrences with host molecules.</title>
        <authorList>
            <person name="Baker J.L."/>
            <person name="Morton J.T."/>
            <person name="Dinis M."/>
            <person name="Alvarez R."/>
            <person name="Tran N.C."/>
            <person name="Knight R."/>
            <person name="Edlund A."/>
        </authorList>
    </citation>
    <scope>NUCLEOTIDE SEQUENCE</scope>
    <source>
        <strain evidence="5">JCVI_48_bin.5</strain>
    </source>
</reference>
<dbReference type="PROSITE" id="PS51170">
    <property type="entry name" value="CW"/>
    <property type="match status" value="1"/>
</dbReference>
<evidence type="ECO:0000313" key="6">
    <source>
        <dbReference type="Proteomes" id="UP000780721"/>
    </source>
</evidence>
<evidence type="ECO:0000256" key="1">
    <source>
        <dbReference type="ARBA" id="ARBA00004196"/>
    </source>
</evidence>